<accession>A0A2H0BHV5</accession>
<protein>
    <submittedName>
        <fullName evidence="4">30S ribosomal protein S17</fullName>
    </submittedName>
</protein>
<dbReference type="GO" id="GO:0003735">
    <property type="term" value="F:structural constituent of ribosome"/>
    <property type="evidence" value="ECO:0007669"/>
    <property type="project" value="InterPro"/>
</dbReference>
<evidence type="ECO:0000256" key="1">
    <source>
        <dbReference type="ARBA" id="ARBA00010254"/>
    </source>
</evidence>
<dbReference type="PANTHER" id="PTHR10744">
    <property type="entry name" value="40S RIBOSOMAL PROTEIN S11 FAMILY MEMBER"/>
    <property type="match status" value="1"/>
</dbReference>
<dbReference type="NCBIfam" id="NF004123">
    <property type="entry name" value="PRK05610.1"/>
    <property type="match status" value="1"/>
</dbReference>
<dbReference type="Proteomes" id="UP000230759">
    <property type="component" value="Unassembled WGS sequence"/>
</dbReference>
<dbReference type="GO" id="GO:0006412">
    <property type="term" value="P:translation"/>
    <property type="evidence" value="ECO:0007669"/>
    <property type="project" value="InterPro"/>
</dbReference>
<proteinExistence type="inferred from homology"/>
<gene>
    <name evidence="4" type="ORF">COX04_00725</name>
</gene>
<reference evidence="4 5" key="1">
    <citation type="submission" date="2017-09" db="EMBL/GenBank/DDBJ databases">
        <title>Depth-based differentiation of microbial function through sediment-hosted aquifers and enrichment of novel symbionts in the deep terrestrial subsurface.</title>
        <authorList>
            <person name="Probst A.J."/>
            <person name="Ladd B."/>
            <person name="Jarett J.K."/>
            <person name="Geller-Mcgrath D.E."/>
            <person name="Sieber C.M."/>
            <person name="Emerson J.B."/>
            <person name="Anantharaman K."/>
            <person name="Thomas B.C."/>
            <person name="Malmstrom R."/>
            <person name="Stieglmeier M."/>
            <person name="Klingl A."/>
            <person name="Woyke T."/>
            <person name="Ryan C.M."/>
            <person name="Banfield J.F."/>
        </authorList>
    </citation>
    <scope>NUCLEOTIDE SEQUENCE [LARGE SCALE GENOMIC DNA]</scope>
    <source>
        <strain evidence="4">CG22_combo_CG10-13_8_21_14_all_45_10</strain>
    </source>
</reference>
<evidence type="ECO:0000313" key="5">
    <source>
        <dbReference type="Proteomes" id="UP000230759"/>
    </source>
</evidence>
<dbReference type="PANTHER" id="PTHR10744:SF1">
    <property type="entry name" value="SMALL RIBOSOMAL SUBUNIT PROTEIN US17M"/>
    <property type="match status" value="1"/>
</dbReference>
<evidence type="ECO:0000256" key="2">
    <source>
        <dbReference type="ARBA" id="ARBA00022980"/>
    </source>
</evidence>
<evidence type="ECO:0000313" key="4">
    <source>
        <dbReference type="EMBL" id="PIP57221.1"/>
    </source>
</evidence>
<dbReference type="PRINTS" id="PR00973">
    <property type="entry name" value="RIBOSOMALS17"/>
</dbReference>
<comment type="similarity">
    <text evidence="1">Belongs to the universal ribosomal protein uS17 family.</text>
</comment>
<dbReference type="Pfam" id="PF00366">
    <property type="entry name" value="Ribosomal_S17"/>
    <property type="match status" value="1"/>
</dbReference>
<dbReference type="InterPro" id="IPR012340">
    <property type="entry name" value="NA-bd_OB-fold"/>
</dbReference>
<dbReference type="AlphaFoldDB" id="A0A2H0BHV5"/>
<dbReference type="GO" id="GO:0022627">
    <property type="term" value="C:cytosolic small ribosomal subunit"/>
    <property type="evidence" value="ECO:0007669"/>
    <property type="project" value="TreeGrafter"/>
</dbReference>
<dbReference type="Gene3D" id="2.40.50.140">
    <property type="entry name" value="Nucleic acid-binding proteins"/>
    <property type="match status" value="1"/>
</dbReference>
<dbReference type="SUPFAM" id="SSF50249">
    <property type="entry name" value="Nucleic acid-binding proteins"/>
    <property type="match status" value="1"/>
</dbReference>
<keyword evidence="3" id="KW-0687">Ribonucleoprotein</keyword>
<sequence>MKVFTGKVVSHKTAKMAIVAVERTVVHPVYLKRYRRLKKYHVEDESGVKVGDTVKFVACRPTSKLKKWRIIK</sequence>
<comment type="caution">
    <text evidence="4">The sequence shown here is derived from an EMBL/GenBank/DDBJ whole genome shotgun (WGS) entry which is preliminary data.</text>
</comment>
<name>A0A2H0BHV5_9BACT</name>
<dbReference type="EMBL" id="PCSV01000017">
    <property type="protein sequence ID" value="PIP57221.1"/>
    <property type="molecule type" value="Genomic_DNA"/>
</dbReference>
<dbReference type="CDD" id="cd00364">
    <property type="entry name" value="Ribosomal_uS17"/>
    <property type="match status" value="1"/>
</dbReference>
<organism evidence="4 5">
    <name type="scientific">Candidatus Woesebacteria bacterium CG22_combo_CG10-13_8_21_14_all_45_10</name>
    <dbReference type="NCBI Taxonomy" id="1975060"/>
    <lineage>
        <taxon>Bacteria</taxon>
        <taxon>Candidatus Woeseibacteriota</taxon>
    </lineage>
</organism>
<dbReference type="InterPro" id="IPR000266">
    <property type="entry name" value="Ribosomal_uS17"/>
</dbReference>
<keyword evidence="2 4" id="KW-0689">Ribosomal protein</keyword>
<evidence type="ECO:0000256" key="3">
    <source>
        <dbReference type="ARBA" id="ARBA00023274"/>
    </source>
</evidence>